<evidence type="ECO:0000256" key="1">
    <source>
        <dbReference type="SAM" id="MobiDB-lite"/>
    </source>
</evidence>
<gene>
    <name evidence="2" type="ORF">ARMSODRAFT_1026722</name>
</gene>
<protein>
    <submittedName>
        <fullName evidence="2">Uncharacterized protein</fullName>
    </submittedName>
</protein>
<dbReference type="Proteomes" id="UP000218334">
    <property type="component" value="Unassembled WGS sequence"/>
</dbReference>
<organism evidence="2 3">
    <name type="scientific">Armillaria solidipes</name>
    <dbReference type="NCBI Taxonomy" id="1076256"/>
    <lineage>
        <taxon>Eukaryota</taxon>
        <taxon>Fungi</taxon>
        <taxon>Dikarya</taxon>
        <taxon>Basidiomycota</taxon>
        <taxon>Agaricomycotina</taxon>
        <taxon>Agaricomycetes</taxon>
        <taxon>Agaricomycetidae</taxon>
        <taxon>Agaricales</taxon>
        <taxon>Marasmiineae</taxon>
        <taxon>Physalacriaceae</taxon>
        <taxon>Armillaria</taxon>
    </lineage>
</organism>
<accession>A0A2H3ANB7</accession>
<feature type="compositionally biased region" description="Basic and acidic residues" evidence="1">
    <location>
        <begin position="117"/>
        <end position="129"/>
    </location>
</feature>
<name>A0A2H3ANB7_9AGAR</name>
<dbReference type="EMBL" id="KZ293489">
    <property type="protein sequence ID" value="PBK60329.1"/>
    <property type="molecule type" value="Genomic_DNA"/>
</dbReference>
<proteinExistence type="predicted"/>
<feature type="region of interest" description="Disordered" evidence="1">
    <location>
        <begin position="18"/>
        <end position="129"/>
    </location>
</feature>
<feature type="compositionally biased region" description="Basic and acidic residues" evidence="1">
    <location>
        <begin position="30"/>
        <end position="51"/>
    </location>
</feature>
<dbReference type="AlphaFoldDB" id="A0A2H3ANB7"/>
<feature type="compositionally biased region" description="Low complexity" evidence="1">
    <location>
        <begin position="273"/>
        <end position="286"/>
    </location>
</feature>
<feature type="compositionally biased region" description="Polar residues" evidence="1">
    <location>
        <begin position="102"/>
        <end position="115"/>
    </location>
</feature>
<evidence type="ECO:0000313" key="3">
    <source>
        <dbReference type="Proteomes" id="UP000218334"/>
    </source>
</evidence>
<sequence>MTSTPVLESNNRYAALSVESTNDNDNDLDLCTRDDRHDTGDAVATKRDVGRQDPYTIEGRMPLSQDLKSKVLSPLSSGTVREHLKGPSQSPARAQEKVEANNGLSRLSQATQATTGHRAESPTEGRHKEAARCAITRATPGPRVGIKMWPLTSEGTGETGKPAFMVQAQPDTLPESRPPTRSVTCNGTLIPKEWDEDHQECPLKVTGDAKATAMKKIAAGQEAASAQAVNRGHKVTLIEVPNEEDDTAFLIWMAHQKEAPPIVEDSRTKCEGPSLTSPLSPTTTRG</sequence>
<keyword evidence="3" id="KW-1185">Reference proteome</keyword>
<reference evidence="3" key="1">
    <citation type="journal article" date="2017" name="Nat. Ecol. Evol.">
        <title>Genome expansion and lineage-specific genetic innovations in the forest pathogenic fungi Armillaria.</title>
        <authorList>
            <person name="Sipos G."/>
            <person name="Prasanna A.N."/>
            <person name="Walter M.C."/>
            <person name="O'Connor E."/>
            <person name="Balint B."/>
            <person name="Krizsan K."/>
            <person name="Kiss B."/>
            <person name="Hess J."/>
            <person name="Varga T."/>
            <person name="Slot J."/>
            <person name="Riley R."/>
            <person name="Boka B."/>
            <person name="Rigling D."/>
            <person name="Barry K."/>
            <person name="Lee J."/>
            <person name="Mihaltcheva S."/>
            <person name="LaButti K."/>
            <person name="Lipzen A."/>
            <person name="Waldron R."/>
            <person name="Moloney N.M."/>
            <person name="Sperisen C."/>
            <person name="Kredics L."/>
            <person name="Vagvoelgyi C."/>
            <person name="Patrignani A."/>
            <person name="Fitzpatrick D."/>
            <person name="Nagy I."/>
            <person name="Doyle S."/>
            <person name="Anderson J.B."/>
            <person name="Grigoriev I.V."/>
            <person name="Gueldener U."/>
            <person name="Muensterkoetter M."/>
            <person name="Nagy L.G."/>
        </authorList>
    </citation>
    <scope>NUCLEOTIDE SEQUENCE [LARGE SCALE GENOMIC DNA]</scope>
    <source>
        <strain evidence="3">28-4</strain>
    </source>
</reference>
<evidence type="ECO:0000313" key="2">
    <source>
        <dbReference type="EMBL" id="PBK60329.1"/>
    </source>
</evidence>
<feature type="region of interest" description="Disordered" evidence="1">
    <location>
        <begin position="262"/>
        <end position="286"/>
    </location>
</feature>